<dbReference type="Proteomes" id="UP001359559">
    <property type="component" value="Unassembled WGS sequence"/>
</dbReference>
<dbReference type="AlphaFoldDB" id="A0AAN9J648"/>
<proteinExistence type="predicted"/>
<dbReference type="PANTHER" id="PTHR33868">
    <property type="entry name" value="EXPRESSED PROTEIN"/>
    <property type="match status" value="1"/>
</dbReference>
<evidence type="ECO:0000313" key="1">
    <source>
        <dbReference type="EMBL" id="KAK7292822.1"/>
    </source>
</evidence>
<keyword evidence="2" id="KW-1185">Reference proteome</keyword>
<dbReference type="EMBL" id="JAYKXN010000004">
    <property type="protein sequence ID" value="KAK7292822.1"/>
    <property type="molecule type" value="Genomic_DNA"/>
</dbReference>
<protein>
    <submittedName>
        <fullName evidence="1">Uncharacterized protein</fullName>
    </submittedName>
</protein>
<accession>A0AAN9J648</accession>
<name>A0AAN9J648_CLITE</name>
<evidence type="ECO:0000313" key="2">
    <source>
        <dbReference type="Proteomes" id="UP001359559"/>
    </source>
</evidence>
<comment type="caution">
    <text evidence="1">The sequence shown here is derived from an EMBL/GenBank/DDBJ whole genome shotgun (WGS) entry which is preliminary data.</text>
</comment>
<organism evidence="1 2">
    <name type="scientific">Clitoria ternatea</name>
    <name type="common">Butterfly pea</name>
    <dbReference type="NCBI Taxonomy" id="43366"/>
    <lineage>
        <taxon>Eukaryota</taxon>
        <taxon>Viridiplantae</taxon>
        <taxon>Streptophyta</taxon>
        <taxon>Embryophyta</taxon>
        <taxon>Tracheophyta</taxon>
        <taxon>Spermatophyta</taxon>
        <taxon>Magnoliopsida</taxon>
        <taxon>eudicotyledons</taxon>
        <taxon>Gunneridae</taxon>
        <taxon>Pentapetalae</taxon>
        <taxon>rosids</taxon>
        <taxon>fabids</taxon>
        <taxon>Fabales</taxon>
        <taxon>Fabaceae</taxon>
        <taxon>Papilionoideae</taxon>
        <taxon>50 kb inversion clade</taxon>
        <taxon>NPAAA clade</taxon>
        <taxon>indigoferoid/millettioid clade</taxon>
        <taxon>Phaseoleae</taxon>
        <taxon>Clitoria</taxon>
    </lineage>
</organism>
<gene>
    <name evidence="1" type="ORF">RJT34_15676</name>
</gene>
<dbReference type="PANTHER" id="PTHR33868:SF2">
    <property type="entry name" value="EXPRESSED PROTEIN"/>
    <property type="match status" value="1"/>
</dbReference>
<sequence>MNVMAKHVIMVIDSGGCSMSKQTNDLSLVSDYSWIEDEKAKPWWQMADIDELACFVSKKPLNHIENSDLPPPKKFIPQSMVVSQNRFEGDLSKAQLTEALCHSQTRAREAEEVAKQAYAEKEHIIGLFFIQASQLFAYKQ</sequence>
<reference evidence="1 2" key="1">
    <citation type="submission" date="2024-01" db="EMBL/GenBank/DDBJ databases">
        <title>The genomes of 5 underutilized Papilionoideae crops provide insights into root nodulation and disease resistance.</title>
        <authorList>
            <person name="Yuan L."/>
        </authorList>
    </citation>
    <scope>NUCLEOTIDE SEQUENCE [LARGE SCALE GENOMIC DNA]</scope>
    <source>
        <strain evidence="1">LY-2023</strain>
        <tissue evidence="1">Leaf</tissue>
    </source>
</reference>